<keyword evidence="2" id="KW-1185">Reference proteome</keyword>
<sequence>MKKIIWFCTVSLLLIACSDNYSSRNPYLSEVSFTKTINLNLPSYNNLTVAGSGMLIEDATAGIKGILVINQGFNQFLAWEASCPNHTPSSCSTMEVTGNIYCQCDCDDYKYSLYTGNIIEETNDGNAEYSLLYYQTSVNGNILTISN</sequence>
<reference evidence="1" key="1">
    <citation type="submission" date="2022-07" db="EMBL/GenBank/DDBJ databases">
        <title>Taxonomy of Novel Oxalotrophic and Methylotrophic Bacteria.</title>
        <authorList>
            <person name="Sahin N."/>
            <person name="Tani A."/>
        </authorList>
    </citation>
    <scope>NUCLEOTIDE SEQUENCE</scope>
    <source>
        <strain evidence="1">AM327</strain>
    </source>
</reference>
<dbReference type="RefSeq" id="WP_281754062.1">
    <property type="nucleotide sequence ID" value="NZ_BRVP01000010.1"/>
</dbReference>
<comment type="caution">
    <text evidence="1">The sequence shown here is derived from an EMBL/GenBank/DDBJ whole genome shotgun (WGS) entry which is preliminary data.</text>
</comment>
<name>A0A9W6B502_9FLAO</name>
<proteinExistence type="predicted"/>
<dbReference type="PROSITE" id="PS51257">
    <property type="entry name" value="PROKAR_LIPOPROTEIN"/>
    <property type="match status" value="1"/>
</dbReference>
<dbReference type="Proteomes" id="UP001143545">
    <property type="component" value="Unassembled WGS sequence"/>
</dbReference>
<protein>
    <recommendedName>
        <fullName evidence="3">Rieske domain-containing protein</fullName>
    </recommendedName>
</protein>
<evidence type="ECO:0000313" key="2">
    <source>
        <dbReference type="Proteomes" id="UP001143545"/>
    </source>
</evidence>
<dbReference type="AlphaFoldDB" id="A0A9W6B502"/>
<accession>A0A9W6B502</accession>
<gene>
    <name evidence="1" type="ORF">NBRC110019_16860</name>
</gene>
<dbReference type="EMBL" id="BRVP01000010">
    <property type="protein sequence ID" value="GLB52646.1"/>
    <property type="molecule type" value="Genomic_DNA"/>
</dbReference>
<evidence type="ECO:0008006" key="3">
    <source>
        <dbReference type="Google" id="ProtNLM"/>
    </source>
</evidence>
<evidence type="ECO:0000313" key="1">
    <source>
        <dbReference type="EMBL" id="GLB52646.1"/>
    </source>
</evidence>
<organism evidence="1 2">
    <name type="scientific">Neptunitalea chrysea</name>
    <dbReference type="NCBI Taxonomy" id="1647581"/>
    <lineage>
        <taxon>Bacteria</taxon>
        <taxon>Pseudomonadati</taxon>
        <taxon>Bacteroidota</taxon>
        <taxon>Flavobacteriia</taxon>
        <taxon>Flavobacteriales</taxon>
        <taxon>Flavobacteriaceae</taxon>
        <taxon>Neptunitalea</taxon>
    </lineage>
</organism>